<gene>
    <name evidence="15" type="ORF">SAMN05444165_2105</name>
</gene>
<evidence type="ECO:0000256" key="10">
    <source>
        <dbReference type="ARBA" id="ARBA00023004"/>
    </source>
</evidence>
<dbReference type="Pfam" id="PF01292">
    <property type="entry name" value="Ni_hydr_CYTB"/>
    <property type="match status" value="1"/>
</dbReference>
<dbReference type="InterPro" id="IPR016174">
    <property type="entry name" value="Di-haem_cyt_TM"/>
</dbReference>
<evidence type="ECO:0000256" key="6">
    <source>
        <dbReference type="ARBA" id="ARBA00022692"/>
    </source>
</evidence>
<evidence type="ECO:0000256" key="8">
    <source>
        <dbReference type="ARBA" id="ARBA00022982"/>
    </source>
</evidence>
<keyword evidence="4" id="KW-1003">Cell membrane</keyword>
<evidence type="ECO:0000256" key="7">
    <source>
        <dbReference type="ARBA" id="ARBA00022723"/>
    </source>
</evidence>
<reference evidence="15 16" key="1">
    <citation type="submission" date="2016-11" db="EMBL/GenBank/DDBJ databases">
        <authorList>
            <person name="Jaros S."/>
            <person name="Januszkiewicz K."/>
            <person name="Wedrychowicz H."/>
        </authorList>
    </citation>
    <scope>NUCLEOTIDE SEQUENCE [LARGE SCALE GENOMIC DNA]</scope>
    <source>
        <strain evidence="15 16">GAS95</strain>
    </source>
</reference>
<dbReference type="InterPro" id="IPR011577">
    <property type="entry name" value="Cyt_b561_bac/Ni-Hgenase"/>
</dbReference>
<dbReference type="OrthoDB" id="8536275at2"/>
<evidence type="ECO:0000256" key="5">
    <source>
        <dbReference type="ARBA" id="ARBA00022617"/>
    </source>
</evidence>
<comment type="subcellular location">
    <subcellularLocation>
        <location evidence="2">Cell membrane</location>
        <topology evidence="2">Multi-pass membrane protein</topology>
    </subcellularLocation>
</comment>
<dbReference type="Proteomes" id="UP000185151">
    <property type="component" value="Unassembled WGS sequence"/>
</dbReference>
<dbReference type="RefSeq" id="WP_074295592.1">
    <property type="nucleotide sequence ID" value="NZ_FSRU01000001.1"/>
</dbReference>
<evidence type="ECO:0000256" key="12">
    <source>
        <dbReference type="ARBA" id="ARBA00037975"/>
    </source>
</evidence>
<dbReference type="GO" id="GO:0046872">
    <property type="term" value="F:metal ion binding"/>
    <property type="evidence" value="ECO:0007669"/>
    <property type="project" value="UniProtKB-KW"/>
</dbReference>
<evidence type="ECO:0000313" key="15">
    <source>
        <dbReference type="EMBL" id="SIO30663.1"/>
    </source>
</evidence>
<dbReference type="GO" id="GO:0020037">
    <property type="term" value="F:heme binding"/>
    <property type="evidence" value="ECO:0007669"/>
    <property type="project" value="TreeGrafter"/>
</dbReference>
<protein>
    <submittedName>
        <fullName evidence="15">Cytochrome b561</fullName>
    </submittedName>
</protein>
<sequence>MTPTHSHFSPVQRLLHWTMALAILAMLFVGVGMVATVSHAHSVLIALHRPLGIAILLLVLLRIAVRLKRGSPPLPDDLPALQRFVAKLSHLVLYALMLALPLIGWAMLSAAGYPVTMFGAIHLPPIAPHDVRLYALLRSLHTYLALALFLTVLGHLAAALFHGLIRRDGVLSSMARGAN</sequence>
<name>A0A1N6IF76_9BURK</name>
<evidence type="ECO:0000256" key="1">
    <source>
        <dbReference type="ARBA" id="ARBA00001970"/>
    </source>
</evidence>
<accession>A0A1N6IF76</accession>
<feature type="transmembrane region" description="Helical" evidence="13">
    <location>
        <begin position="91"/>
        <end position="123"/>
    </location>
</feature>
<dbReference type="EMBL" id="FSRU01000001">
    <property type="protein sequence ID" value="SIO30663.1"/>
    <property type="molecule type" value="Genomic_DNA"/>
</dbReference>
<dbReference type="PANTHER" id="PTHR30529:SF6">
    <property type="entry name" value="BLL0291 PROTEIN"/>
    <property type="match status" value="1"/>
</dbReference>
<dbReference type="Gene3D" id="1.20.950.20">
    <property type="entry name" value="Transmembrane di-heme cytochromes, Chain C"/>
    <property type="match status" value="1"/>
</dbReference>
<evidence type="ECO:0000313" key="16">
    <source>
        <dbReference type="Proteomes" id="UP000185151"/>
    </source>
</evidence>
<dbReference type="GO" id="GO:0005886">
    <property type="term" value="C:plasma membrane"/>
    <property type="evidence" value="ECO:0007669"/>
    <property type="project" value="UniProtKB-SubCell"/>
</dbReference>
<dbReference type="GO" id="GO:0009055">
    <property type="term" value="F:electron transfer activity"/>
    <property type="evidence" value="ECO:0007669"/>
    <property type="project" value="InterPro"/>
</dbReference>
<dbReference type="GO" id="GO:0022904">
    <property type="term" value="P:respiratory electron transport chain"/>
    <property type="evidence" value="ECO:0007669"/>
    <property type="project" value="InterPro"/>
</dbReference>
<keyword evidence="8" id="KW-0249">Electron transport</keyword>
<evidence type="ECO:0000259" key="14">
    <source>
        <dbReference type="Pfam" id="PF01292"/>
    </source>
</evidence>
<feature type="transmembrane region" description="Helical" evidence="13">
    <location>
        <begin position="43"/>
        <end position="65"/>
    </location>
</feature>
<feature type="domain" description="Cytochrome b561 bacterial/Ni-hydrogenase" evidence="14">
    <location>
        <begin position="7"/>
        <end position="177"/>
    </location>
</feature>
<feature type="transmembrane region" description="Helical" evidence="13">
    <location>
        <begin position="14"/>
        <end position="37"/>
    </location>
</feature>
<keyword evidence="11 13" id="KW-0472">Membrane</keyword>
<keyword evidence="3" id="KW-0813">Transport</keyword>
<dbReference type="SUPFAM" id="SSF81342">
    <property type="entry name" value="Transmembrane di-heme cytochromes"/>
    <property type="match status" value="1"/>
</dbReference>
<proteinExistence type="inferred from homology"/>
<evidence type="ECO:0000256" key="3">
    <source>
        <dbReference type="ARBA" id="ARBA00022448"/>
    </source>
</evidence>
<keyword evidence="10" id="KW-0408">Iron</keyword>
<comment type="similarity">
    <text evidence="12">Belongs to the cytochrome b561 family.</text>
</comment>
<feature type="transmembrane region" description="Helical" evidence="13">
    <location>
        <begin position="143"/>
        <end position="165"/>
    </location>
</feature>
<keyword evidence="6 13" id="KW-0812">Transmembrane</keyword>
<evidence type="ECO:0000256" key="13">
    <source>
        <dbReference type="SAM" id="Phobius"/>
    </source>
</evidence>
<dbReference type="InterPro" id="IPR052168">
    <property type="entry name" value="Cytochrome_b561_oxidase"/>
</dbReference>
<dbReference type="PANTHER" id="PTHR30529">
    <property type="entry name" value="CYTOCHROME B561"/>
    <property type="match status" value="1"/>
</dbReference>
<evidence type="ECO:0000256" key="11">
    <source>
        <dbReference type="ARBA" id="ARBA00023136"/>
    </source>
</evidence>
<keyword evidence="16" id="KW-1185">Reference proteome</keyword>
<dbReference type="AlphaFoldDB" id="A0A1N6IF76"/>
<keyword evidence="5" id="KW-0349">Heme</keyword>
<keyword evidence="9 13" id="KW-1133">Transmembrane helix</keyword>
<organism evidence="15 16">
    <name type="scientific">Paraburkholderia phenazinium</name>
    <dbReference type="NCBI Taxonomy" id="60549"/>
    <lineage>
        <taxon>Bacteria</taxon>
        <taxon>Pseudomonadati</taxon>
        <taxon>Pseudomonadota</taxon>
        <taxon>Betaproteobacteria</taxon>
        <taxon>Burkholderiales</taxon>
        <taxon>Burkholderiaceae</taxon>
        <taxon>Paraburkholderia</taxon>
    </lineage>
</organism>
<evidence type="ECO:0000256" key="4">
    <source>
        <dbReference type="ARBA" id="ARBA00022475"/>
    </source>
</evidence>
<evidence type="ECO:0000256" key="9">
    <source>
        <dbReference type="ARBA" id="ARBA00022989"/>
    </source>
</evidence>
<keyword evidence="7" id="KW-0479">Metal-binding</keyword>
<evidence type="ECO:0000256" key="2">
    <source>
        <dbReference type="ARBA" id="ARBA00004651"/>
    </source>
</evidence>
<comment type="cofactor">
    <cofactor evidence="1">
        <name>heme b</name>
        <dbReference type="ChEBI" id="CHEBI:60344"/>
    </cofactor>
</comment>